<evidence type="ECO:0000313" key="1">
    <source>
        <dbReference type="EMBL" id="OME89109.1"/>
    </source>
</evidence>
<dbReference type="InterPro" id="IPR038109">
    <property type="entry name" value="DNA_bind_recomb_sf"/>
</dbReference>
<sequence>MELQVTGRYFFARTYSESRIGQLYPDYTGAFAPYGYRKDEQNKHKLIPDEHTAAVVQRIFKIRIVQFISSSSQYRR</sequence>
<dbReference type="Gene3D" id="3.90.1750.20">
    <property type="entry name" value="Putative Large Serine Recombinase, Chain B, Domain 2"/>
    <property type="match status" value="1"/>
</dbReference>
<protein>
    <submittedName>
        <fullName evidence="1">Uncharacterized protein</fullName>
    </submittedName>
</protein>
<proteinExistence type="predicted"/>
<gene>
    <name evidence="1" type="ORF">BK123_27445</name>
</gene>
<name>A0A1R1AU33_PAELA</name>
<comment type="caution">
    <text evidence="1">The sequence shown here is derived from an EMBL/GenBank/DDBJ whole genome shotgun (WGS) entry which is preliminary data.</text>
</comment>
<accession>A0A1R1AU33</accession>
<reference evidence="1 2" key="1">
    <citation type="submission" date="2016-11" db="EMBL/GenBank/DDBJ databases">
        <title>Paenibacillus species isolates.</title>
        <authorList>
            <person name="Beno S.M."/>
        </authorList>
    </citation>
    <scope>NUCLEOTIDE SEQUENCE [LARGE SCALE GENOMIC DNA]</scope>
    <source>
        <strain evidence="1 2">FSL F4-0100</strain>
    </source>
</reference>
<dbReference type="OrthoDB" id="9797501at2"/>
<dbReference type="EMBL" id="MRTF01000011">
    <property type="protein sequence ID" value="OME89109.1"/>
    <property type="molecule type" value="Genomic_DNA"/>
</dbReference>
<evidence type="ECO:0000313" key="2">
    <source>
        <dbReference type="Proteomes" id="UP000187074"/>
    </source>
</evidence>
<dbReference type="AlphaFoldDB" id="A0A1R1AU33"/>
<organism evidence="1 2">
    <name type="scientific">Paenibacillus lautus</name>
    <name type="common">Bacillus lautus</name>
    <dbReference type="NCBI Taxonomy" id="1401"/>
    <lineage>
        <taxon>Bacteria</taxon>
        <taxon>Bacillati</taxon>
        <taxon>Bacillota</taxon>
        <taxon>Bacilli</taxon>
        <taxon>Bacillales</taxon>
        <taxon>Paenibacillaceae</taxon>
        <taxon>Paenibacillus</taxon>
    </lineage>
</organism>
<dbReference type="Proteomes" id="UP000187074">
    <property type="component" value="Unassembled WGS sequence"/>
</dbReference>